<dbReference type="InterPro" id="IPR001478">
    <property type="entry name" value="PDZ"/>
</dbReference>
<dbReference type="InterPro" id="IPR008145">
    <property type="entry name" value="GK/Ca_channel_bsu"/>
</dbReference>
<feature type="coiled-coil region" evidence="3">
    <location>
        <begin position="647"/>
        <end position="674"/>
    </location>
</feature>
<dbReference type="AlphaFoldDB" id="F1KQQ7"/>
<dbReference type="Pfam" id="PF00595">
    <property type="entry name" value="PDZ"/>
    <property type="match status" value="1"/>
</dbReference>
<dbReference type="Gene3D" id="3.40.50.300">
    <property type="entry name" value="P-loop containing nucleotide triphosphate hydrolases"/>
    <property type="match status" value="1"/>
</dbReference>
<dbReference type="InterPro" id="IPR036880">
    <property type="entry name" value="Kunitz_BPTI_sf"/>
</dbReference>
<dbReference type="CDD" id="cd00109">
    <property type="entry name" value="Kunitz-type"/>
    <property type="match status" value="3"/>
</dbReference>
<dbReference type="PANTHER" id="PTHR46339:SF11">
    <property type="entry name" value="BPTI_KUNITZ INHIBITOR DOMAIN-CONTAINING PROTEIN"/>
    <property type="match status" value="1"/>
</dbReference>
<dbReference type="PROSITE" id="PS00856">
    <property type="entry name" value="GUANYLATE_KINASE_1"/>
    <property type="match status" value="1"/>
</dbReference>
<dbReference type="PROSITE" id="PS00280">
    <property type="entry name" value="BPTI_KUNITZ_1"/>
    <property type="match status" value="3"/>
</dbReference>
<dbReference type="PROSITE" id="PS50106">
    <property type="entry name" value="PDZ"/>
    <property type="match status" value="1"/>
</dbReference>
<feature type="domain" description="PDZ" evidence="6">
    <location>
        <begin position="788"/>
        <end position="843"/>
    </location>
</feature>
<dbReference type="MEROPS" id="I02.955"/>
<dbReference type="GO" id="GO:0004867">
    <property type="term" value="F:serine-type endopeptidase inhibitor activity"/>
    <property type="evidence" value="ECO:0007669"/>
    <property type="project" value="InterPro"/>
</dbReference>
<dbReference type="SUPFAM" id="SSF50156">
    <property type="entry name" value="PDZ domain-like"/>
    <property type="match status" value="1"/>
</dbReference>
<dbReference type="Gene3D" id="4.10.410.10">
    <property type="entry name" value="Pancreatic trypsin inhibitor Kunitz domain"/>
    <property type="match status" value="4"/>
</dbReference>
<dbReference type="InterPro" id="IPR028150">
    <property type="entry name" value="Lustrin_cystein"/>
</dbReference>
<dbReference type="InterPro" id="IPR053014">
    <property type="entry name" value="Cuticle_assoc_divergent"/>
</dbReference>
<accession>F1KQQ7</accession>
<dbReference type="SMART" id="SM00072">
    <property type="entry name" value="GuKc"/>
    <property type="match status" value="1"/>
</dbReference>
<evidence type="ECO:0000259" key="4">
    <source>
        <dbReference type="PROSITE" id="PS50002"/>
    </source>
</evidence>
<keyword evidence="1 2" id="KW-0728">SH3 domain</keyword>
<name>F1KQQ7_ASCSU</name>
<keyword evidence="3" id="KW-0175">Coiled coil</keyword>
<evidence type="ECO:0000256" key="3">
    <source>
        <dbReference type="SAM" id="Coils"/>
    </source>
</evidence>
<evidence type="ECO:0000259" key="5">
    <source>
        <dbReference type="PROSITE" id="PS50052"/>
    </source>
</evidence>
<proteinExistence type="evidence at transcript level"/>
<feature type="domain" description="SH3" evidence="4">
    <location>
        <begin position="862"/>
        <end position="930"/>
    </location>
</feature>
<dbReference type="SUPFAM" id="SSF50044">
    <property type="entry name" value="SH3-domain"/>
    <property type="match status" value="1"/>
</dbReference>
<dbReference type="InterPro" id="IPR001452">
    <property type="entry name" value="SH3_domain"/>
</dbReference>
<dbReference type="SUPFAM" id="SSF57362">
    <property type="entry name" value="BPTI-like"/>
    <property type="match status" value="4"/>
</dbReference>
<dbReference type="InterPro" id="IPR008144">
    <property type="entry name" value="Guanylate_kin-like_dom"/>
</dbReference>
<dbReference type="InterPro" id="IPR002223">
    <property type="entry name" value="Kunitz_BPTI"/>
</dbReference>
<dbReference type="PROSITE" id="PS50052">
    <property type="entry name" value="GUANYLATE_KINASE_2"/>
    <property type="match status" value="1"/>
</dbReference>
<organism evidence="8">
    <name type="scientific">Ascaris suum</name>
    <name type="common">Pig roundworm</name>
    <name type="synonym">Ascaris lumbricoides</name>
    <dbReference type="NCBI Taxonomy" id="6253"/>
    <lineage>
        <taxon>Eukaryota</taxon>
        <taxon>Metazoa</taxon>
        <taxon>Ecdysozoa</taxon>
        <taxon>Nematoda</taxon>
        <taxon>Chromadorea</taxon>
        <taxon>Rhabditida</taxon>
        <taxon>Spirurina</taxon>
        <taxon>Ascaridomorpha</taxon>
        <taxon>Ascaridoidea</taxon>
        <taxon>Ascarididae</taxon>
        <taxon>Ascaris</taxon>
    </lineage>
</organism>
<dbReference type="PROSITE" id="PS50002">
    <property type="entry name" value="SH3"/>
    <property type="match status" value="1"/>
</dbReference>
<dbReference type="InterPro" id="IPR020590">
    <property type="entry name" value="Guanylate_kinase_CS"/>
</dbReference>
<dbReference type="SMART" id="SM00326">
    <property type="entry name" value="SH3"/>
    <property type="match status" value="1"/>
</dbReference>
<reference evidence="8" key="1">
    <citation type="journal article" date="2011" name="Genome Res.">
        <title>Deep small RNA sequencing from the nematode Ascaris reveals conservation, functional diversification, and novel developmental profiles.</title>
        <authorList>
            <person name="Wang J."/>
            <person name="Czech B."/>
            <person name="Crunk A."/>
            <person name="Wallace A."/>
            <person name="Mitreva M."/>
            <person name="Hannon G.J."/>
            <person name="Davis R.E."/>
        </authorList>
    </citation>
    <scope>NUCLEOTIDE SEQUENCE</scope>
</reference>
<evidence type="ECO:0000313" key="8">
    <source>
        <dbReference type="EMBL" id="ADY40211.1"/>
    </source>
</evidence>
<dbReference type="Pfam" id="PF14625">
    <property type="entry name" value="Lustrin_cystein"/>
    <property type="match status" value="5"/>
</dbReference>
<dbReference type="InterPro" id="IPR036034">
    <property type="entry name" value="PDZ_sf"/>
</dbReference>
<dbReference type="SMART" id="SM00131">
    <property type="entry name" value="KU"/>
    <property type="match status" value="4"/>
</dbReference>
<feature type="domain" description="BPTI/Kunitz inhibitor" evidence="7">
    <location>
        <begin position="145"/>
        <end position="195"/>
    </location>
</feature>
<evidence type="ECO:0000259" key="7">
    <source>
        <dbReference type="PROSITE" id="PS50279"/>
    </source>
</evidence>
<dbReference type="Pfam" id="PF07653">
    <property type="entry name" value="SH3_2"/>
    <property type="match status" value="1"/>
</dbReference>
<dbReference type="PROSITE" id="PS50279">
    <property type="entry name" value="BPTI_KUNITZ_2"/>
    <property type="match status" value="4"/>
</dbReference>
<feature type="domain" description="BPTI/Kunitz inhibitor" evidence="7">
    <location>
        <begin position="253"/>
        <end position="304"/>
    </location>
</feature>
<dbReference type="Pfam" id="PF00014">
    <property type="entry name" value="Kunitz_BPTI"/>
    <property type="match status" value="4"/>
</dbReference>
<dbReference type="InterPro" id="IPR006150">
    <property type="entry name" value="Cys_repeat_1"/>
</dbReference>
<feature type="domain" description="Guanylate kinase-like" evidence="5">
    <location>
        <begin position="937"/>
        <end position="1119"/>
    </location>
</feature>
<dbReference type="InterPro" id="IPR027417">
    <property type="entry name" value="P-loop_NTPase"/>
</dbReference>
<dbReference type="SUPFAM" id="SSF52540">
    <property type="entry name" value="P-loop containing nucleoside triphosphate hydrolases"/>
    <property type="match status" value="1"/>
</dbReference>
<evidence type="ECO:0008006" key="9">
    <source>
        <dbReference type="Google" id="ProtNLM"/>
    </source>
</evidence>
<evidence type="ECO:0000256" key="2">
    <source>
        <dbReference type="PROSITE-ProRule" id="PRU00192"/>
    </source>
</evidence>
<dbReference type="Gene3D" id="2.30.30.40">
    <property type="entry name" value="SH3 Domains"/>
    <property type="match status" value="1"/>
</dbReference>
<feature type="coiled-coil region" evidence="3">
    <location>
        <begin position="1066"/>
        <end position="1124"/>
    </location>
</feature>
<dbReference type="InterPro" id="IPR020901">
    <property type="entry name" value="Prtase_inh_Kunz-CS"/>
</dbReference>
<dbReference type="InterPro" id="IPR036028">
    <property type="entry name" value="SH3-like_dom_sf"/>
</dbReference>
<protein>
    <recommendedName>
        <fullName evidence="9">MAGUK p55 subfamily member 6</fullName>
    </recommendedName>
</protein>
<dbReference type="Pfam" id="PF00625">
    <property type="entry name" value="Guanylate_kin"/>
    <property type="match status" value="1"/>
</dbReference>
<dbReference type="SMART" id="SM00289">
    <property type="entry name" value="WR1"/>
    <property type="match status" value="7"/>
</dbReference>
<dbReference type="PRINTS" id="PR00759">
    <property type="entry name" value="BASICPTASE"/>
</dbReference>
<sequence length="1134" mass="124323">MGTLQQCCPTYLHICSRNGAIPTEVYNTAGGVPAEYFDVGISDGTGNTYPRFYYDSREGRCIQFSYLGQGGNFNNFLSQDHCEKFCSRILCSAGEPLKDSSGERNMDCSPTGSGATTCPSTHSCESTSGSTTFGGVCCPRPQYVCKLPREQGNCGTYSNRWWFNAKTGNCEEFIYSGCQGNANNFESYKECQDYCRDARSEPQCVQGTALTDSNGNFIICGGTTSVTTACPANHYCYYDGNTYGCCPTQAYTCSLTYKSGAMCGPAVTRWYYDSTTRTCQTFSFNGCDGNSNNFATQQDCKDYCRVESCPDGGEVWKEPNGAARACTANRQCPATHYCTPVTTWTGSVYQTKSLCCPSKNYVCSQPRDVGVRCSSTRITRHYFSADTKTCQVFQYNGCEGNRNNFASQKACQNYCLSEACPPGTVVAKESDTSHLMQCSNPGGTGRVSGGCPDGYTCFSSPLLGQNVCCGASTELQSLCPVSSMPFISALSLQPMQCTPNVDGACPGNFFCWFSTTASAVNAFYCCRSPESVDTGYCPPQLVPISGEGGAQYRYCSPSAPVSDAVQACGTNRHCQFSTTLDRYICCGLESDIRLPNVCPPQPANLTPVELAGNYRTCNPYARNGTPQSCPDNSACLYTGTENGFICCKNMEGEVAELKNNADNLAQCLHALLQRIEQLEGSAALSKVDAPVYKVHQSSSPPTRSVNDAIDGLLKSNHKGKRESSVDEPDSDVQVVCNETISVDPETGLKKRTVVTERVLTTKTFHAIAVDGEPLVNGHLLAPAYEARLVTLKRHPFNEIEFDRLCGQIVVTRVRPDSELSKDIHAGDTIVEVNGQPVSEIRNLAAFDGGVSLKLVPTPLYQAPSVFYRVLTEYNADNDGNLPQKWAGLNVKKGEIIQVISKDDNWMQARKVNDISRVGLVPANQTIERVGMLTPYGRRVLVLLGVPGVGRRTIKSMLLSHLPQYFATVAPYTSRAAKAGEQEGREYHFRTKDELLQKIRSGDMIEWGELDNQVYGTSAETVRACVRGGRVCVLDCAPQALNYLYNGEFMPFVVVIAPPELDELRQINLLRSNRRSEEQMKATIEENKKLLASDYARMFHLVITNRNADVTFKRLMDALNDLKNEIQWVPESWLC</sequence>
<feature type="domain" description="BPTI/Kunitz inhibitor" evidence="7">
    <location>
        <begin position="363"/>
        <end position="415"/>
    </location>
</feature>
<evidence type="ECO:0000256" key="1">
    <source>
        <dbReference type="ARBA" id="ARBA00022443"/>
    </source>
</evidence>
<dbReference type="EMBL" id="JI164330">
    <property type="protein sequence ID" value="ADY40211.1"/>
    <property type="molecule type" value="mRNA"/>
</dbReference>
<dbReference type="CDD" id="cd22593">
    <property type="entry name" value="Kunitz_conkunitzin"/>
    <property type="match status" value="1"/>
</dbReference>
<dbReference type="PANTHER" id="PTHR46339">
    <property type="entry name" value="PROTEIN CBG15282-RELATED"/>
    <property type="match status" value="1"/>
</dbReference>
<evidence type="ECO:0000259" key="6">
    <source>
        <dbReference type="PROSITE" id="PS50106"/>
    </source>
</evidence>
<feature type="domain" description="BPTI/Kunitz inhibitor" evidence="7">
    <location>
        <begin position="38"/>
        <end position="86"/>
    </location>
</feature>